<dbReference type="EMBL" id="BARU01005852">
    <property type="protein sequence ID" value="GAH42247.1"/>
    <property type="molecule type" value="Genomic_DNA"/>
</dbReference>
<dbReference type="AlphaFoldDB" id="X1FBA6"/>
<name>X1FBA6_9ZZZZ</name>
<proteinExistence type="predicted"/>
<accession>X1FBA6</accession>
<organism evidence="1">
    <name type="scientific">marine sediment metagenome</name>
    <dbReference type="NCBI Taxonomy" id="412755"/>
    <lineage>
        <taxon>unclassified sequences</taxon>
        <taxon>metagenomes</taxon>
        <taxon>ecological metagenomes</taxon>
    </lineage>
</organism>
<comment type="caution">
    <text evidence="1">The sequence shown here is derived from an EMBL/GenBank/DDBJ whole genome shotgun (WGS) entry which is preliminary data.</text>
</comment>
<reference evidence="1" key="1">
    <citation type="journal article" date="2014" name="Front. Microbiol.">
        <title>High frequency of phylogenetically diverse reductive dehalogenase-homologous genes in deep subseafloor sedimentary metagenomes.</title>
        <authorList>
            <person name="Kawai M."/>
            <person name="Futagami T."/>
            <person name="Toyoda A."/>
            <person name="Takaki Y."/>
            <person name="Nishi S."/>
            <person name="Hori S."/>
            <person name="Arai W."/>
            <person name="Tsubouchi T."/>
            <person name="Morono Y."/>
            <person name="Uchiyama I."/>
            <person name="Ito T."/>
            <person name="Fujiyama A."/>
            <person name="Inagaki F."/>
            <person name="Takami H."/>
        </authorList>
    </citation>
    <scope>NUCLEOTIDE SEQUENCE</scope>
    <source>
        <strain evidence="1">Expedition CK06-06</strain>
    </source>
</reference>
<gene>
    <name evidence="1" type="ORF">S03H2_11461</name>
</gene>
<evidence type="ECO:0000313" key="1">
    <source>
        <dbReference type="EMBL" id="GAH42247.1"/>
    </source>
</evidence>
<protein>
    <submittedName>
        <fullName evidence="1">Uncharacterized protein</fullName>
    </submittedName>
</protein>
<sequence>MSLYNLSKNAKDLADSNGGWWASHPEFPLEDWKRHVVDDDVRDSYWEWVAMKVEHSES</sequence>